<dbReference type="RefSeq" id="XP_062681364.1">
    <property type="nucleotide sequence ID" value="XM_062828238.1"/>
</dbReference>
<reference evidence="3" key="2">
    <citation type="submission" date="2023-06" db="EMBL/GenBank/DDBJ databases">
        <authorList>
            <consortium name="Lawrence Berkeley National Laboratory"/>
            <person name="Haridas S."/>
            <person name="Hensen N."/>
            <person name="Bonometti L."/>
            <person name="Westerberg I."/>
            <person name="Brannstrom I.O."/>
            <person name="Guillou S."/>
            <person name="Cros-Aarteil S."/>
            <person name="Calhoun S."/>
            <person name="Kuo A."/>
            <person name="Mondo S."/>
            <person name="Pangilinan J."/>
            <person name="Riley R."/>
            <person name="Labutti K."/>
            <person name="Andreopoulos B."/>
            <person name="Lipzen A."/>
            <person name="Chen C."/>
            <person name="Yanf M."/>
            <person name="Daum C."/>
            <person name="Ng V."/>
            <person name="Clum A."/>
            <person name="Steindorff A."/>
            <person name="Ohm R."/>
            <person name="Martin F."/>
            <person name="Silar P."/>
            <person name="Natvig D."/>
            <person name="Lalanne C."/>
            <person name="Gautier V."/>
            <person name="Ament-Velasquez S.L."/>
            <person name="Kruys A."/>
            <person name="Hutchinson M.I."/>
            <person name="Powell A.J."/>
            <person name="Barry K."/>
            <person name="Miller A.N."/>
            <person name="Grigoriev I.V."/>
            <person name="Debuchy R."/>
            <person name="Gladieux P."/>
            <person name="Thoren M.H."/>
            <person name="Johannesson H."/>
        </authorList>
    </citation>
    <scope>NUCLEOTIDE SEQUENCE</scope>
    <source>
        <strain evidence="3">CBS 560.94</strain>
    </source>
</reference>
<reference evidence="3" key="1">
    <citation type="journal article" date="2023" name="Mol. Phylogenet. Evol.">
        <title>Genome-scale phylogeny and comparative genomics of the fungal order Sordariales.</title>
        <authorList>
            <person name="Hensen N."/>
            <person name="Bonometti L."/>
            <person name="Westerberg I."/>
            <person name="Brannstrom I.O."/>
            <person name="Guillou S."/>
            <person name="Cros-Aarteil S."/>
            <person name="Calhoun S."/>
            <person name="Haridas S."/>
            <person name="Kuo A."/>
            <person name="Mondo S."/>
            <person name="Pangilinan J."/>
            <person name="Riley R."/>
            <person name="LaButti K."/>
            <person name="Andreopoulos B."/>
            <person name="Lipzen A."/>
            <person name="Chen C."/>
            <person name="Yan M."/>
            <person name="Daum C."/>
            <person name="Ng V."/>
            <person name="Clum A."/>
            <person name="Steindorff A."/>
            <person name="Ohm R.A."/>
            <person name="Martin F."/>
            <person name="Silar P."/>
            <person name="Natvig D.O."/>
            <person name="Lalanne C."/>
            <person name="Gautier V."/>
            <person name="Ament-Velasquez S.L."/>
            <person name="Kruys A."/>
            <person name="Hutchinson M.I."/>
            <person name="Powell A.J."/>
            <person name="Barry K."/>
            <person name="Miller A.N."/>
            <person name="Grigoriev I.V."/>
            <person name="Debuchy R."/>
            <person name="Gladieux P."/>
            <person name="Hiltunen Thoren M."/>
            <person name="Johannesson H."/>
        </authorList>
    </citation>
    <scope>NUCLEOTIDE SEQUENCE</scope>
    <source>
        <strain evidence="3">CBS 560.94</strain>
    </source>
</reference>
<evidence type="ECO:0000259" key="2">
    <source>
        <dbReference type="Pfam" id="PF06985"/>
    </source>
</evidence>
<feature type="region of interest" description="Disordered" evidence="1">
    <location>
        <begin position="1"/>
        <end position="25"/>
    </location>
</feature>
<dbReference type="AlphaFoldDB" id="A0AAE0MS04"/>
<dbReference type="Pfam" id="PF06985">
    <property type="entry name" value="HET"/>
    <property type="match status" value="1"/>
</dbReference>
<comment type="caution">
    <text evidence="3">The sequence shown here is derived from an EMBL/GenBank/DDBJ whole genome shotgun (WGS) entry which is preliminary data.</text>
</comment>
<protein>
    <submittedName>
        <fullName evidence="3">Heterokaryon incompatibility protein-domain-containing protein</fullName>
    </submittedName>
</protein>
<dbReference type="PANTHER" id="PTHR33112:SF1">
    <property type="entry name" value="HETEROKARYON INCOMPATIBILITY DOMAIN-CONTAINING PROTEIN"/>
    <property type="match status" value="1"/>
</dbReference>
<name>A0AAE0MS04_9PEZI</name>
<dbReference type="EMBL" id="JAUEPP010000004">
    <property type="protein sequence ID" value="KAK3344751.1"/>
    <property type="molecule type" value="Genomic_DNA"/>
</dbReference>
<proteinExistence type="predicted"/>
<evidence type="ECO:0000313" key="3">
    <source>
        <dbReference type="EMBL" id="KAK3344751.1"/>
    </source>
</evidence>
<evidence type="ECO:0000256" key="1">
    <source>
        <dbReference type="SAM" id="MobiDB-lite"/>
    </source>
</evidence>
<gene>
    <name evidence="3" type="ORF">B0H65DRAFT_508585</name>
</gene>
<organism evidence="3 4">
    <name type="scientific">Neurospora tetraspora</name>
    <dbReference type="NCBI Taxonomy" id="94610"/>
    <lineage>
        <taxon>Eukaryota</taxon>
        <taxon>Fungi</taxon>
        <taxon>Dikarya</taxon>
        <taxon>Ascomycota</taxon>
        <taxon>Pezizomycotina</taxon>
        <taxon>Sordariomycetes</taxon>
        <taxon>Sordariomycetidae</taxon>
        <taxon>Sordariales</taxon>
        <taxon>Sordariaceae</taxon>
        <taxon>Neurospora</taxon>
    </lineage>
</organism>
<dbReference type="Proteomes" id="UP001278500">
    <property type="component" value="Unassembled WGS sequence"/>
</dbReference>
<dbReference type="PANTHER" id="PTHR33112">
    <property type="entry name" value="DOMAIN PROTEIN, PUTATIVE-RELATED"/>
    <property type="match status" value="1"/>
</dbReference>
<evidence type="ECO:0000313" key="4">
    <source>
        <dbReference type="Proteomes" id="UP001278500"/>
    </source>
</evidence>
<sequence length="784" mass="89545">MTEPKESGLSSPDPENEHHHPPRPHLCSACSQIDFKALFTTHRRHNDLNPYEDEIPKACKCFETLETREKSGWPGPELADKSKPQCPFYAFYKDYLLRSRGITLGMERDPDHFPTGIFLKGFHSLKWFWVEHEGCPHNRDDYRRKYCRHYVQDVFALQFAQGRTDPGLGAYTFHAHNAGHAILRVVDDGPNHSALTRAREAGGGLLARRILPDQVNYNLIGEWLRLCQLGHAQCHGDGDGDGDVVTIPGFRVIDCTTGNIVSVVEALESGGKHDKVDYVTLSYVWGQAGFSGPVLREDGLSLPEELPLVISDAIEVVKRLGYRYLWIDRYCIPQDDIPSKQIQIQNMERIYSCSVLTIIAAAGEGPEYGLPGVSSRHRPEQLCVQVAEEISLALYESPKNLVTTSKWHTRGWTYQEGLLSKRRLIFTDLLVYFQCYEMHGDEVLSVPLPGAADSLDADGRHDQFDDIRYISFEREESDFGSVFPRRVAEWSDSSTIWDRIKEFAQRRLAFDADTLDAIAGIFGRYRSKTTEHEIPFFYSSSVNDISNSLTYKLVYNKPTDIIPTDRQMMRRSVFPSWSWADWKTCLIKHKNVVKRHFALDTCTMAHVEFEDEAGIVQRLDWETQNAEILNLTLQGGKIPACLTLRGTVLDIKLKLTSDFDSWSPLGTWTYTWPPFLEGQTIDCLPRVLFDDIEHEGGSDGTSTSGKRNEDANFLGLLLAIEAFTWSAHHLWIMMLKPVKRTLNGRPETMYERVHLLKVNVNEDEHERVWSALPRFVREEQVRLC</sequence>
<keyword evidence="4" id="KW-1185">Reference proteome</keyword>
<dbReference type="GeneID" id="87865392"/>
<dbReference type="InterPro" id="IPR010730">
    <property type="entry name" value="HET"/>
</dbReference>
<accession>A0AAE0MS04</accession>
<feature type="domain" description="Heterokaryon incompatibility" evidence="2">
    <location>
        <begin position="278"/>
        <end position="416"/>
    </location>
</feature>